<proteinExistence type="inferred from homology"/>
<feature type="chain" id="PRO_5011990392" evidence="3">
    <location>
        <begin position="32"/>
        <end position="536"/>
    </location>
</feature>
<reference evidence="5 6" key="1">
    <citation type="submission" date="2017-06" db="EMBL/GenBank/DDBJ databases">
        <authorList>
            <person name="Kim H.J."/>
            <person name="Triplett B.A."/>
        </authorList>
    </citation>
    <scope>NUCLEOTIDE SEQUENCE [LARGE SCALE GENOMIC DNA]</scope>
    <source>
        <strain evidence="5 6">B29T1</strain>
    </source>
</reference>
<dbReference type="GO" id="GO:0043190">
    <property type="term" value="C:ATP-binding cassette (ABC) transporter complex"/>
    <property type="evidence" value="ECO:0007669"/>
    <property type="project" value="InterPro"/>
</dbReference>
<evidence type="ECO:0000259" key="4">
    <source>
        <dbReference type="Pfam" id="PF00496"/>
    </source>
</evidence>
<comment type="subcellular location">
    <subcellularLocation>
        <location evidence="1">Periplasm</location>
    </subcellularLocation>
</comment>
<dbReference type="SUPFAM" id="SSF53850">
    <property type="entry name" value="Periplasmic binding protein-like II"/>
    <property type="match status" value="1"/>
</dbReference>
<evidence type="ECO:0000256" key="2">
    <source>
        <dbReference type="ARBA" id="ARBA00005695"/>
    </source>
</evidence>
<evidence type="ECO:0000256" key="3">
    <source>
        <dbReference type="SAM" id="SignalP"/>
    </source>
</evidence>
<dbReference type="OrthoDB" id="9803988at2"/>
<dbReference type="PANTHER" id="PTHR30290">
    <property type="entry name" value="PERIPLASMIC BINDING COMPONENT OF ABC TRANSPORTER"/>
    <property type="match status" value="1"/>
</dbReference>
<evidence type="ECO:0000313" key="5">
    <source>
        <dbReference type="EMBL" id="SNB68328.1"/>
    </source>
</evidence>
<protein>
    <submittedName>
        <fullName evidence="5">Peptide/nickel transport system substrate-binding protein</fullName>
    </submittedName>
</protein>
<organism evidence="5 6">
    <name type="scientific">Arboricoccus pini</name>
    <dbReference type="NCBI Taxonomy" id="1963835"/>
    <lineage>
        <taxon>Bacteria</taxon>
        <taxon>Pseudomonadati</taxon>
        <taxon>Pseudomonadota</taxon>
        <taxon>Alphaproteobacteria</taxon>
        <taxon>Geminicoccales</taxon>
        <taxon>Geminicoccaceae</taxon>
        <taxon>Arboricoccus</taxon>
    </lineage>
</organism>
<keyword evidence="6" id="KW-1185">Reference proteome</keyword>
<name>A0A212R8A4_9PROT</name>
<dbReference type="GO" id="GO:0030288">
    <property type="term" value="C:outer membrane-bounded periplasmic space"/>
    <property type="evidence" value="ECO:0007669"/>
    <property type="project" value="UniProtKB-ARBA"/>
</dbReference>
<dbReference type="EMBL" id="FYEH01000006">
    <property type="protein sequence ID" value="SNB68328.1"/>
    <property type="molecule type" value="Genomic_DNA"/>
</dbReference>
<dbReference type="Gene3D" id="3.40.190.10">
    <property type="entry name" value="Periplasmic binding protein-like II"/>
    <property type="match status" value="1"/>
</dbReference>
<gene>
    <name evidence="5" type="ORF">SAMN07250955_106170</name>
</gene>
<dbReference type="GO" id="GO:0015833">
    <property type="term" value="P:peptide transport"/>
    <property type="evidence" value="ECO:0007669"/>
    <property type="project" value="TreeGrafter"/>
</dbReference>
<dbReference type="InterPro" id="IPR000914">
    <property type="entry name" value="SBP_5_dom"/>
</dbReference>
<evidence type="ECO:0000313" key="6">
    <source>
        <dbReference type="Proteomes" id="UP000197065"/>
    </source>
</evidence>
<dbReference type="InterPro" id="IPR039424">
    <property type="entry name" value="SBP_5"/>
</dbReference>
<dbReference type="CDD" id="cd08512">
    <property type="entry name" value="PBP2_NikA_DppA_OppA_like_7"/>
    <property type="match status" value="1"/>
</dbReference>
<dbReference type="Proteomes" id="UP000197065">
    <property type="component" value="Unassembled WGS sequence"/>
</dbReference>
<dbReference type="RefSeq" id="WP_088561570.1">
    <property type="nucleotide sequence ID" value="NZ_FYEH01000006.1"/>
</dbReference>
<feature type="domain" description="Solute-binding protein family 5" evidence="4">
    <location>
        <begin position="80"/>
        <end position="441"/>
    </location>
</feature>
<keyword evidence="3" id="KW-0732">Signal</keyword>
<dbReference type="PIRSF" id="PIRSF002741">
    <property type="entry name" value="MppA"/>
    <property type="match status" value="1"/>
</dbReference>
<dbReference type="Pfam" id="PF00496">
    <property type="entry name" value="SBP_bac_5"/>
    <property type="match status" value="1"/>
</dbReference>
<evidence type="ECO:0000256" key="1">
    <source>
        <dbReference type="ARBA" id="ARBA00004418"/>
    </source>
</evidence>
<dbReference type="PANTHER" id="PTHR30290:SF34">
    <property type="entry name" value="ABC TRANSPORTER, PERIPLASMIC OLIGO-PEPTIDE BINDING PROTEIN, PUTATIVE-RELATED"/>
    <property type="match status" value="1"/>
</dbReference>
<sequence length="536" mass="58879">MRQLNRALLLLSGAGLTFLAFILATPSVGFAATPADTIVMAKQIDDMITIDPAEAYEFSALEIDANLYDRIMTYDPATSKVVPGVIASSEASKDGSSLTLKVRPGQKFTSGNPLTADDIAFSLQRVVKLDKSPAFILTQFGWTKDNVEEMVVAKDPETVSLTIPAKLAPSFVLNCLSAGVGSVLDKKEVLSRQKDGDLGYEWLKSHAAGSGAFSLRSWKPNEVILLDANPNYAGGSPKVKRVAIRHVPEPATQRLLLEKGDVDIARNMSPDQIEGLKSNAKIKVESFPKADTWYVALNQKDERLSKPGVRQALRWLIDYQNIADSITKGRFKVHQAFLPEGFPGALNDSPYKLDVEKAKKLLADAGYPDGFELQLDVSNSYPSTNVAQAIQATMGQAGIKISIVPGEQRQVITKYRARQHQAVLLYWSPDYMDPHSNAGSFAWNPDNSDNASDKPLAWRNAWDIPDLTKRTEEALKETDETARMAMYAELQKSLLDDGPFLIAFQNVDQVAMRKEVGGFVDGALSDHVLYKNLTKN</sequence>
<dbReference type="InterPro" id="IPR030678">
    <property type="entry name" value="Peptide/Ni-bd"/>
</dbReference>
<dbReference type="Gene3D" id="3.90.76.10">
    <property type="entry name" value="Dipeptide-binding Protein, Domain 1"/>
    <property type="match status" value="1"/>
</dbReference>
<dbReference type="GO" id="GO:1904680">
    <property type="term" value="F:peptide transmembrane transporter activity"/>
    <property type="evidence" value="ECO:0007669"/>
    <property type="project" value="TreeGrafter"/>
</dbReference>
<dbReference type="AlphaFoldDB" id="A0A212R8A4"/>
<comment type="similarity">
    <text evidence="2">Belongs to the bacterial solute-binding protein 5 family.</text>
</comment>
<dbReference type="Gene3D" id="3.10.105.10">
    <property type="entry name" value="Dipeptide-binding Protein, Domain 3"/>
    <property type="match status" value="1"/>
</dbReference>
<feature type="signal peptide" evidence="3">
    <location>
        <begin position="1"/>
        <end position="31"/>
    </location>
</feature>
<accession>A0A212R8A4</accession>